<dbReference type="InterPro" id="IPR001940">
    <property type="entry name" value="Peptidase_S1C"/>
</dbReference>
<feature type="active site" description="Charge relay system" evidence="6">
    <location>
        <position position="140"/>
    </location>
</feature>
<evidence type="ECO:0000313" key="11">
    <source>
        <dbReference type="Proteomes" id="UP000185924"/>
    </source>
</evidence>
<feature type="domain" description="PDZ" evidence="9">
    <location>
        <begin position="341"/>
        <end position="399"/>
    </location>
</feature>
<reference evidence="11" key="1">
    <citation type="submission" date="2017-01" db="EMBL/GenBank/DDBJ databases">
        <authorList>
            <person name="Varghese N."/>
            <person name="Submissions S."/>
        </authorList>
    </citation>
    <scope>NUCLEOTIDE SEQUENCE [LARGE SCALE GENOMIC DNA]</scope>
    <source>
        <strain evidence="11">DM9</strain>
    </source>
</reference>
<feature type="active site" description="Charge relay system" evidence="6">
    <location>
        <position position="170"/>
    </location>
</feature>
<evidence type="ECO:0000256" key="7">
    <source>
        <dbReference type="PIRSR" id="PIRSR611782-2"/>
    </source>
</evidence>
<accession>A0A1N7AXQ1</accession>
<dbReference type="Gene3D" id="2.30.42.10">
    <property type="match status" value="2"/>
</dbReference>
<evidence type="ECO:0000256" key="5">
    <source>
        <dbReference type="ARBA" id="ARBA00022825"/>
    </source>
</evidence>
<feature type="active site" description="Charge relay system" evidence="6">
    <location>
        <position position="260"/>
    </location>
</feature>
<keyword evidence="5" id="KW-0720">Serine protease</keyword>
<keyword evidence="11" id="KW-1185">Reference proteome</keyword>
<feature type="transmembrane region" description="Helical" evidence="8">
    <location>
        <begin position="29"/>
        <end position="50"/>
    </location>
</feature>
<gene>
    <name evidence="10" type="ORF">SAMN05421545_3657</name>
</gene>
<dbReference type="Gene3D" id="2.40.10.120">
    <property type="match status" value="1"/>
</dbReference>
<evidence type="ECO:0000313" key="10">
    <source>
        <dbReference type="EMBL" id="SIR43792.1"/>
    </source>
</evidence>
<keyword evidence="8" id="KW-0812">Transmembrane</keyword>
<dbReference type="GO" id="GO:0004252">
    <property type="term" value="F:serine-type endopeptidase activity"/>
    <property type="evidence" value="ECO:0007669"/>
    <property type="project" value="InterPro"/>
</dbReference>
<dbReference type="InterPro" id="IPR001478">
    <property type="entry name" value="PDZ"/>
</dbReference>
<evidence type="ECO:0000256" key="1">
    <source>
        <dbReference type="ARBA" id="ARBA00022670"/>
    </source>
</evidence>
<dbReference type="SUPFAM" id="SSF50494">
    <property type="entry name" value="Trypsin-like serine proteases"/>
    <property type="match status" value="1"/>
</dbReference>
<organism evidence="10 11">
    <name type="scientific">Pontibacter lucknowensis</name>
    <dbReference type="NCBI Taxonomy" id="1077936"/>
    <lineage>
        <taxon>Bacteria</taxon>
        <taxon>Pseudomonadati</taxon>
        <taxon>Bacteroidota</taxon>
        <taxon>Cytophagia</taxon>
        <taxon>Cytophagales</taxon>
        <taxon>Hymenobacteraceae</taxon>
        <taxon>Pontibacter</taxon>
    </lineage>
</organism>
<evidence type="ECO:0000256" key="2">
    <source>
        <dbReference type="ARBA" id="ARBA00022729"/>
    </source>
</evidence>
<dbReference type="GO" id="GO:0006508">
    <property type="term" value="P:proteolysis"/>
    <property type="evidence" value="ECO:0007669"/>
    <property type="project" value="UniProtKB-KW"/>
</dbReference>
<feature type="binding site" evidence="7">
    <location>
        <position position="170"/>
    </location>
    <ligand>
        <name>substrate</name>
    </ligand>
</feature>
<protein>
    <submittedName>
        <fullName evidence="10">Do/DeqQ family serine protease</fullName>
    </submittedName>
</protein>
<dbReference type="PROSITE" id="PS50106">
    <property type="entry name" value="PDZ"/>
    <property type="match status" value="2"/>
</dbReference>
<dbReference type="AlphaFoldDB" id="A0A1N7AXQ1"/>
<keyword evidence="4" id="KW-0378">Hydrolase</keyword>
<dbReference type="NCBIfam" id="TIGR02037">
    <property type="entry name" value="degP_htrA_DO"/>
    <property type="match status" value="1"/>
</dbReference>
<dbReference type="Pfam" id="PF00595">
    <property type="entry name" value="PDZ"/>
    <property type="match status" value="1"/>
</dbReference>
<dbReference type="STRING" id="1077936.SAMN05421545_3657"/>
<dbReference type="PRINTS" id="PR00834">
    <property type="entry name" value="PROTEASES2C"/>
</dbReference>
<dbReference type="InterPro" id="IPR011782">
    <property type="entry name" value="Pept_S1C_Do"/>
</dbReference>
<evidence type="ECO:0000256" key="8">
    <source>
        <dbReference type="SAM" id="Phobius"/>
    </source>
</evidence>
<dbReference type="Pfam" id="PF13180">
    <property type="entry name" value="PDZ_2"/>
    <property type="match status" value="1"/>
</dbReference>
<dbReference type="PANTHER" id="PTHR43343">
    <property type="entry name" value="PEPTIDASE S12"/>
    <property type="match status" value="1"/>
</dbReference>
<proteinExistence type="predicted"/>
<keyword evidence="8" id="KW-0472">Membrane</keyword>
<keyword evidence="3" id="KW-0677">Repeat</keyword>
<dbReference type="SUPFAM" id="SSF50156">
    <property type="entry name" value="PDZ domain-like"/>
    <property type="match status" value="2"/>
</dbReference>
<feature type="binding site" evidence="7">
    <location>
        <position position="140"/>
    </location>
    <ligand>
        <name>substrate</name>
    </ligand>
</feature>
<dbReference type="Proteomes" id="UP000185924">
    <property type="component" value="Unassembled WGS sequence"/>
</dbReference>
<dbReference type="InterPro" id="IPR036034">
    <property type="entry name" value="PDZ_sf"/>
</dbReference>
<name>A0A1N7AXQ1_9BACT</name>
<keyword evidence="1 10" id="KW-0645">Protease</keyword>
<keyword evidence="2" id="KW-0732">Signal</keyword>
<evidence type="ECO:0000256" key="6">
    <source>
        <dbReference type="PIRSR" id="PIRSR611782-1"/>
    </source>
</evidence>
<feature type="domain" description="PDZ" evidence="9">
    <location>
        <begin position="405"/>
        <end position="482"/>
    </location>
</feature>
<feature type="binding site" evidence="7">
    <location>
        <begin position="258"/>
        <end position="260"/>
    </location>
    <ligand>
        <name>substrate</name>
    </ligand>
</feature>
<dbReference type="InterPro" id="IPR009003">
    <property type="entry name" value="Peptidase_S1_PA"/>
</dbReference>
<evidence type="ECO:0000256" key="4">
    <source>
        <dbReference type="ARBA" id="ARBA00022801"/>
    </source>
</evidence>
<dbReference type="EMBL" id="FTNM01000006">
    <property type="protein sequence ID" value="SIR43792.1"/>
    <property type="molecule type" value="Genomic_DNA"/>
</dbReference>
<dbReference type="PANTHER" id="PTHR43343:SF3">
    <property type="entry name" value="PROTEASE DO-LIKE 8, CHLOROPLASTIC"/>
    <property type="match status" value="1"/>
</dbReference>
<evidence type="ECO:0000259" key="9">
    <source>
        <dbReference type="PROSITE" id="PS50106"/>
    </source>
</evidence>
<dbReference type="Pfam" id="PF13365">
    <property type="entry name" value="Trypsin_2"/>
    <property type="match status" value="1"/>
</dbReference>
<keyword evidence="8" id="KW-1133">Transmembrane helix</keyword>
<evidence type="ECO:0000256" key="3">
    <source>
        <dbReference type="ARBA" id="ARBA00022737"/>
    </source>
</evidence>
<sequence length="517" mass="54005">MNSNLPISQPGRAIIGKASGKTSIFMGKAVGTFLIAILSAVLAIVGYKLFEGNSQQNGNFNNNNNAATPVVSSVGNPDFVPAAANVTPAVVHIKTLYNVNQTSRNPIYELFGMPQQSTPARGSGSGVLISGDGYIVTNNHVIDRASGIEVVLPDRRTFEAKLIGTDPSTDLALLKVEASDLPVVPLGDSDKVQVGEWVLAVGYPLSLNSTVTAGIVSAKGRSIGILNRPGQGGYVDPAQVANTAIESFIQTDAAINPGNSGGALVNTSGQLIGINTAIASQTGSYAGYGFAIPVNLMQKVVGDIRKYGQVRRGFLGVNFPVPAVEDQMLRARGIDPGEVSGVYIMGVQPGSGAEKAGLKEGDIIQGIDDIEVNTSAELSERIARYYPGDKVELAILRDGKQRKATVTLQGEEEETVTEGAAKGLEARLGATFAPINDRMKQRYGLSEGVYVTKIQPGGFFDSAGIPEGTVIARVNGRPVNSLADISKSLAASRSGMVRLDGITPDGTAFVFNFPLGA</sequence>
<dbReference type="SMART" id="SM00228">
    <property type="entry name" value="PDZ"/>
    <property type="match status" value="2"/>
</dbReference>
<dbReference type="InterPro" id="IPR051201">
    <property type="entry name" value="Chloro_Bact_Ser_Proteases"/>
</dbReference>